<dbReference type="KEGG" id="kfv:AS188_12445"/>
<evidence type="ECO:0000256" key="2">
    <source>
        <dbReference type="ARBA" id="ARBA00022741"/>
    </source>
</evidence>
<dbReference type="NCBIfam" id="TIGR02050">
    <property type="entry name" value="gshA_cyan_rel"/>
    <property type="match status" value="1"/>
</dbReference>
<dbReference type="InterPro" id="IPR014746">
    <property type="entry name" value="Gln_synth/guanido_kin_cat_dom"/>
</dbReference>
<evidence type="ECO:0000256" key="5">
    <source>
        <dbReference type="HAMAP-Rule" id="MF_01609"/>
    </source>
</evidence>
<comment type="similarity">
    <text evidence="5">Belongs to the glutamate--cysteine ligase type 2 family. YbdK subfamily.</text>
</comment>
<dbReference type="GO" id="GO:0042398">
    <property type="term" value="P:modified amino acid biosynthetic process"/>
    <property type="evidence" value="ECO:0007669"/>
    <property type="project" value="InterPro"/>
</dbReference>
<evidence type="ECO:0000256" key="3">
    <source>
        <dbReference type="ARBA" id="ARBA00022840"/>
    </source>
</evidence>
<feature type="region of interest" description="Disordered" evidence="6">
    <location>
        <begin position="38"/>
        <end position="58"/>
    </location>
</feature>
<comment type="function">
    <text evidence="5">ATP-dependent carboxylate-amine ligase which exhibits weak glutamate--cysteine ligase activity.</text>
</comment>
<dbReference type="SUPFAM" id="SSF55931">
    <property type="entry name" value="Glutamine synthetase/guanido kinase"/>
    <property type="match status" value="1"/>
</dbReference>
<dbReference type="OrthoDB" id="9769628at2"/>
<dbReference type="EC" id="6.3.2.2" evidence="5"/>
<dbReference type="PANTHER" id="PTHR36510">
    <property type="entry name" value="GLUTAMATE--CYSTEINE LIGASE 2-RELATED"/>
    <property type="match status" value="1"/>
</dbReference>
<evidence type="ECO:0000256" key="6">
    <source>
        <dbReference type="SAM" id="MobiDB-lite"/>
    </source>
</evidence>
<comment type="catalytic activity">
    <reaction evidence="4 5">
        <text>L-cysteine + L-glutamate + ATP = gamma-L-glutamyl-L-cysteine + ADP + phosphate + H(+)</text>
        <dbReference type="Rhea" id="RHEA:13285"/>
        <dbReference type="ChEBI" id="CHEBI:15378"/>
        <dbReference type="ChEBI" id="CHEBI:29985"/>
        <dbReference type="ChEBI" id="CHEBI:30616"/>
        <dbReference type="ChEBI" id="CHEBI:35235"/>
        <dbReference type="ChEBI" id="CHEBI:43474"/>
        <dbReference type="ChEBI" id="CHEBI:58173"/>
        <dbReference type="ChEBI" id="CHEBI:456216"/>
        <dbReference type="EC" id="6.3.2.2"/>
    </reaction>
</comment>
<evidence type="ECO:0000256" key="4">
    <source>
        <dbReference type="ARBA" id="ARBA00048819"/>
    </source>
</evidence>
<dbReference type="EMBL" id="CP013254">
    <property type="protein sequence ID" value="ALU40432.1"/>
    <property type="molecule type" value="Genomic_DNA"/>
</dbReference>
<evidence type="ECO:0000313" key="7">
    <source>
        <dbReference type="EMBL" id="ALU40432.1"/>
    </source>
</evidence>
<protein>
    <recommendedName>
        <fullName evidence="5">Putative glutamate--cysteine ligase 2</fullName>
        <ecNumber evidence="5">6.3.2.2</ecNumber>
    </recommendedName>
    <alternativeName>
        <fullName evidence="5">Gamma-glutamylcysteine synthetase 2</fullName>
        <shortName evidence="5">GCS 2</shortName>
        <shortName evidence="5">Gamma-GCS 2</shortName>
    </alternativeName>
</protein>
<gene>
    <name evidence="7" type="ORF">AS188_12445</name>
</gene>
<dbReference type="NCBIfam" id="NF010041">
    <property type="entry name" value="PRK13517.1-1"/>
    <property type="match status" value="1"/>
</dbReference>
<name>A0A0U3HYE9_9MICC</name>
<dbReference type="PANTHER" id="PTHR36510:SF1">
    <property type="entry name" value="GLUTAMATE--CYSTEINE LIGASE 2-RELATED"/>
    <property type="match status" value="1"/>
</dbReference>
<dbReference type="Proteomes" id="UP000057181">
    <property type="component" value="Chromosome"/>
</dbReference>
<dbReference type="GO" id="GO:0005524">
    <property type="term" value="F:ATP binding"/>
    <property type="evidence" value="ECO:0007669"/>
    <property type="project" value="UniProtKB-KW"/>
</dbReference>
<reference evidence="7 8" key="1">
    <citation type="submission" date="2015-11" db="EMBL/GenBank/DDBJ databases">
        <title>Complete Genome Sequence of Kocuria flava strain HO-9041.</title>
        <authorList>
            <person name="Zhou M."/>
            <person name="Dai J."/>
        </authorList>
    </citation>
    <scope>NUCLEOTIDE SEQUENCE [LARGE SCALE GENOMIC DNA]</scope>
    <source>
        <strain evidence="7 8">HO-9041</strain>
    </source>
</reference>
<dbReference type="Gene3D" id="3.30.590.20">
    <property type="match status" value="1"/>
</dbReference>
<dbReference type="InterPro" id="IPR011793">
    <property type="entry name" value="YbdK"/>
</dbReference>
<dbReference type="HAMAP" id="MF_01609">
    <property type="entry name" value="Glu_cys_ligase_2"/>
    <property type="match status" value="1"/>
</dbReference>
<evidence type="ECO:0000256" key="1">
    <source>
        <dbReference type="ARBA" id="ARBA00022598"/>
    </source>
</evidence>
<keyword evidence="2 5" id="KW-0547">Nucleotide-binding</keyword>
<dbReference type="GO" id="GO:0004357">
    <property type="term" value="F:glutamate-cysteine ligase activity"/>
    <property type="evidence" value="ECO:0007669"/>
    <property type="project" value="UniProtKB-EC"/>
</dbReference>
<proteinExistence type="inferred from homology"/>
<dbReference type="InterPro" id="IPR006336">
    <property type="entry name" value="GCS2"/>
</dbReference>
<evidence type="ECO:0000313" key="8">
    <source>
        <dbReference type="Proteomes" id="UP000057181"/>
    </source>
</evidence>
<dbReference type="InterPro" id="IPR050141">
    <property type="entry name" value="GCL_type2/YbdK_subfam"/>
</dbReference>
<dbReference type="AlphaFoldDB" id="A0A0U3HYE9"/>
<keyword evidence="3 5" id="KW-0067">ATP-binding</keyword>
<organism evidence="7 8">
    <name type="scientific">Kocuria flava</name>
    <dbReference type="NCBI Taxonomy" id="446860"/>
    <lineage>
        <taxon>Bacteria</taxon>
        <taxon>Bacillati</taxon>
        <taxon>Actinomycetota</taxon>
        <taxon>Actinomycetes</taxon>
        <taxon>Micrococcales</taxon>
        <taxon>Micrococcaceae</taxon>
        <taxon>Kocuria</taxon>
    </lineage>
</organism>
<sequence length="378" mass="39599">MVVTSVTPTPGPLRTFGVEEELLLVDADSFVPAPAGPEAVRRHAERAAPGPGSGHHVTTELQQEQIEVASPPVRGLAEQLEAVRRGRELADAAARRVGARAVALAAPVAPQQPHPAPDPRYAWLREHYGLVAREQLTCGLHVHVGVTGAAEGVAVLDRVRVWLPALLALSANSPLWYGRDTGFASFRYQTWARWPTSGPRDVLGSAAAYEEHCAALLRSGVARDRGMLYFDARLSARYPTVEVRIADVCLDAGHTAVLAALVRALVETAARQARTGLPAPDVDTGVLRAWSWQASASGTEGPLVSPATGAPAPAAEVVGELLAHVGPVLGDQGELAAVEDATAAVLRGGTGARHQRAAWAVRADPADVVRAALAATHG</sequence>
<keyword evidence="1 5" id="KW-0436">Ligase</keyword>
<accession>A0A0U3HYE9</accession>
<dbReference type="STRING" id="446860.AS188_12445"/>
<dbReference type="Pfam" id="PF04107">
    <property type="entry name" value="GCS2"/>
    <property type="match status" value="1"/>
</dbReference>